<comment type="cofactor">
    <cofactor evidence="1">
        <name>Mg(2+)</name>
        <dbReference type="ChEBI" id="CHEBI:18420"/>
    </cofactor>
</comment>
<dbReference type="Gene3D" id="3.90.79.10">
    <property type="entry name" value="Nucleoside Triphosphate Pyrophosphohydrolase"/>
    <property type="match status" value="1"/>
</dbReference>
<evidence type="ECO:0000313" key="6">
    <source>
        <dbReference type="Proteomes" id="UP000594001"/>
    </source>
</evidence>
<evidence type="ECO:0000256" key="3">
    <source>
        <dbReference type="ARBA" id="ARBA00022842"/>
    </source>
</evidence>
<dbReference type="PANTHER" id="PTHR43046">
    <property type="entry name" value="GDP-MANNOSE MANNOSYL HYDROLASE"/>
    <property type="match status" value="1"/>
</dbReference>
<dbReference type="InterPro" id="IPR000086">
    <property type="entry name" value="NUDIX_hydrolase_dom"/>
</dbReference>
<dbReference type="KEGG" id="pbal:CPBP_00301"/>
<name>A0A7L9RSL8_9PROT</name>
<protein>
    <submittedName>
        <fullName evidence="5">RNA pyrophosphohydrolase</fullName>
        <ecNumber evidence="5">3.6.1.-</ecNumber>
    </submittedName>
</protein>
<feature type="domain" description="Nudix hydrolase" evidence="4">
    <location>
        <begin position="5"/>
        <end position="139"/>
    </location>
</feature>
<proteinExistence type="predicted"/>
<dbReference type="GO" id="GO:0016787">
    <property type="term" value="F:hydrolase activity"/>
    <property type="evidence" value="ECO:0007669"/>
    <property type="project" value="UniProtKB-KW"/>
</dbReference>
<evidence type="ECO:0000256" key="2">
    <source>
        <dbReference type="ARBA" id="ARBA00022801"/>
    </source>
</evidence>
<gene>
    <name evidence="5" type="primary">rppH</name>
    <name evidence="5" type="ORF">CPBP_00301</name>
</gene>
<dbReference type="InterPro" id="IPR015797">
    <property type="entry name" value="NUDIX_hydrolase-like_dom_sf"/>
</dbReference>
<keyword evidence="2 5" id="KW-0378">Hydrolase</keyword>
<keyword evidence="6" id="KW-1185">Reference proteome</keyword>
<dbReference type="RefSeq" id="WP_350332291.1">
    <property type="nucleotide sequence ID" value="NZ_CP054719.1"/>
</dbReference>
<accession>A0A7L9RSL8</accession>
<dbReference type="SUPFAM" id="SSF55811">
    <property type="entry name" value="Nudix"/>
    <property type="match status" value="1"/>
</dbReference>
<reference evidence="5 6" key="1">
    <citation type="submission" date="2020-06" db="EMBL/GenBank/DDBJ databases">
        <title>The endosymbiont of the kinetoplastid Bodo saltans is a Paracaedibacter-like alpha-proteobacterium possessing a putative toxin-antitoxin system.</title>
        <authorList>
            <person name="Midha S."/>
            <person name="Rigden D.J."/>
            <person name="Siozios S."/>
            <person name="Hurst G.D.D."/>
            <person name="Jackson A.P."/>
        </authorList>
    </citation>
    <scope>NUCLEOTIDE SEQUENCE [LARGE SCALE GENOMIC DNA]</scope>
    <source>
        <strain evidence="5">Lake Konstanz</strain>
    </source>
</reference>
<dbReference type="Pfam" id="PF00293">
    <property type="entry name" value="NUDIX"/>
    <property type="match status" value="1"/>
</dbReference>
<evidence type="ECO:0000259" key="4">
    <source>
        <dbReference type="PROSITE" id="PS51462"/>
    </source>
</evidence>
<dbReference type="Proteomes" id="UP000594001">
    <property type="component" value="Chromosome"/>
</dbReference>
<evidence type="ECO:0000313" key="5">
    <source>
        <dbReference type="EMBL" id="QOL19539.1"/>
    </source>
</evidence>
<dbReference type="AlphaFoldDB" id="A0A7L9RSL8"/>
<dbReference type="PROSITE" id="PS51462">
    <property type="entry name" value="NUDIX"/>
    <property type="match status" value="1"/>
</dbReference>
<dbReference type="EMBL" id="CP054719">
    <property type="protein sequence ID" value="QOL19539.1"/>
    <property type="molecule type" value="Genomic_DNA"/>
</dbReference>
<evidence type="ECO:0000256" key="1">
    <source>
        <dbReference type="ARBA" id="ARBA00001946"/>
    </source>
</evidence>
<keyword evidence="3" id="KW-0460">Magnesium</keyword>
<sequence>MTLDMYPLIVNLILEREGKIVMIYREHTKVYQHAYALPAGKVEKGESLKHNIIREAKEEIGITLHPDDVSLAVTLWAKYNNEAGDNIEDVGFFFKASRYEGEVINAEPHKHGHIKWVSLNELPENTLTFTRVALEAYRDGRDYVEYVD</sequence>
<dbReference type="EC" id="3.6.1.-" evidence="5"/>
<dbReference type="PANTHER" id="PTHR43046:SF12">
    <property type="entry name" value="GDP-MANNOSE MANNOSYL HYDROLASE"/>
    <property type="match status" value="1"/>
</dbReference>
<organism evidence="5 6">
    <name type="scientific">Candidatus Bodocaedibacter vickermanii</name>
    <dbReference type="NCBI Taxonomy" id="2741701"/>
    <lineage>
        <taxon>Bacteria</taxon>
        <taxon>Pseudomonadati</taxon>
        <taxon>Pseudomonadota</taxon>
        <taxon>Alphaproteobacteria</taxon>
        <taxon>Holosporales</taxon>
        <taxon>Candidatus Paracaedibacteraceae</taxon>
        <taxon>Candidatus Bodocaedibacter</taxon>
    </lineage>
</organism>